<dbReference type="Pfam" id="PF03972">
    <property type="entry name" value="MmgE_PrpD_N"/>
    <property type="match status" value="1"/>
</dbReference>
<dbReference type="RefSeq" id="WP_196988328.1">
    <property type="nucleotide sequence ID" value="NZ_JADWYS010000001.1"/>
</dbReference>
<dbReference type="InterPro" id="IPR005656">
    <property type="entry name" value="MmgE_PrpD"/>
</dbReference>
<sequence length="444" mass="46655">MTAAAQQIARFASEFRPSSLSAAHLEACGRAMADTFAVAIAARGERPVECALRYARGQGSGGPARLWGTALDASVEGAALFNGIAAHALDYDDASSPMCGHPSVVLLPALVALGQARAVTGPQLAAAYVAGFEVACRLGRGLDQTHYDRGWHMTATVGTVASAVACGNLLRLDQSRITHAIGFAVAQAAGTRASFGTDAKSFQAGYAAASGARAALLAEAGLTAAGDALDGKAGFTALYSAGEELADSFASIGHEPLEIDRSGIEVKKYPACYAVHRALDGMFDLRDAHRFTADAVSEIQVETSYGALAPLIKQQPTNATEARFSMQYALAAALVDGEISLQSFSDDAIRRPAIQALMPRITAREQHGTMTPRWATLEVKTAEGQRWSTRVETLRGAPEKPLTHQQLQAKVADCLRWGNSALEAPVLMKRALSLDILQSAFLAA</sequence>
<dbReference type="InterPro" id="IPR036148">
    <property type="entry name" value="MmgE/PrpD_sf"/>
</dbReference>
<comment type="similarity">
    <text evidence="1">Belongs to the PrpD family.</text>
</comment>
<evidence type="ECO:0000313" key="4">
    <source>
        <dbReference type="EMBL" id="MBG9390598.1"/>
    </source>
</evidence>
<reference evidence="4" key="1">
    <citation type="submission" date="2020-11" db="EMBL/GenBank/DDBJ databases">
        <title>Bacterial whole genome sequence for Caenimonas sp. DR4.4.</title>
        <authorList>
            <person name="Le V."/>
            <person name="Ko S.-R."/>
            <person name="Ahn C.-Y."/>
            <person name="Oh H.-M."/>
        </authorList>
    </citation>
    <scope>NUCLEOTIDE SEQUENCE</scope>
    <source>
        <strain evidence="4">DR4.4</strain>
    </source>
</reference>
<dbReference type="Gene3D" id="1.10.4100.10">
    <property type="entry name" value="2-methylcitrate dehydratase PrpD"/>
    <property type="match status" value="1"/>
</dbReference>
<dbReference type="SUPFAM" id="SSF103378">
    <property type="entry name" value="2-methylcitrate dehydratase PrpD"/>
    <property type="match status" value="1"/>
</dbReference>
<dbReference type="PANTHER" id="PTHR16943:SF8">
    <property type="entry name" value="2-METHYLCITRATE DEHYDRATASE"/>
    <property type="match status" value="1"/>
</dbReference>
<accession>A0A931H8P7</accession>
<dbReference type="InterPro" id="IPR045336">
    <property type="entry name" value="MmgE_PrpD_N"/>
</dbReference>
<feature type="domain" description="MmgE/PrpD C-terminal" evidence="3">
    <location>
        <begin position="269"/>
        <end position="416"/>
    </location>
</feature>
<dbReference type="EMBL" id="JADWYS010000001">
    <property type="protein sequence ID" value="MBG9390598.1"/>
    <property type="molecule type" value="Genomic_DNA"/>
</dbReference>
<evidence type="ECO:0000259" key="3">
    <source>
        <dbReference type="Pfam" id="PF19305"/>
    </source>
</evidence>
<dbReference type="AlphaFoldDB" id="A0A931H8P7"/>
<name>A0A931H8P7_9BURK</name>
<evidence type="ECO:0000256" key="1">
    <source>
        <dbReference type="ARBA" id="ARBA00006174"/>
    </source>
</evidence>
<evidence type="ECO:0000313" key="5">
    <source>
        <dbReference type="Proteomes" id="UP000651050"/>
    </source>
</evidence>
<feature type="domain" description="MmgE/PrpD N-terminal" evidence="2">
    <location>
        <begin position="6"/>
        <end position="245"/>
    </location>
</feature>
<organism evidence="4 5">
    <name type="scientific">Caenimonas aquaedulcis</name>
    <dbReference type="NCBI Taxonomy" id="2793270"/>
    <lineage>
        <taxon>Bacteria</taxon>
        <taxon>Pseudomonadati</taxon>
        <taxon>Pseudomonadota</taxon>
        <taxon>Betaproteobacteria</taxon>
        <taxon>Burkholderiales</taxon>
        <taxon>Comamonadaceae</taxon>
        <taxon>Caenimonas</taxon>
    </lineage>
</organism>
<proteinExistence type="inferred from homology"/>
<keyword evidence="5" id="KW-1185">Reference proteome</keyword>
<dbReference type="Proteomes" id="UP000651050">
    <property type="component" value="Unassembled WGS sequence"/>
</dbReference>
<dbReference type="Pfam" id="PF19305">
    <property type="entry name" value="MmgE_PrpD_C"/>
    <property type="match status" value="1"/>
</dbReference>
<comment type="caution">
    <text evidence="4">The sequence shown here is derived from an EMBL/GenBank/DDBJ whole genome shotgun (WGS) entry which is preliminary data.</text>
</comment>
<dbReference type="GO" id="GO:0016829">
    <property type="term" value="F:lyase activity"/>
    <property type="evidence" value="ECO:0007669"/>
    <property type="project" value="InterPro"/>
</dbReference>
<evidence type="ECO:0000259" key="2">
    <source>
        <dbReference type="Pfam" id="PF03972"/>
    </source>
</evidence>
<dbReference type="InterPro" id="IPR042188">
    <property type="entry name" value="MmgE/PrpD_sf_2"/>
</dbReference>
<gene>
    <name evidence="4" type="ORF">I5803_21380</name>
</gene>
<protein>
    <submittedName>
        <fullName evidence="4">MmgE/PrpD family protein</fullName>
    </submittedName>
</protein>
<dbReference type="PANTHER" id="PTHR16943">
    <property type="entry name" value="2-METHYLCITRATE DEHYDRATASE-RELATED"/>
    <property type="match status" value="1"/>
</dbReference>
<dbReference type="InterPro" id="IPR045337">
    <property type="entry name" value="MmgE_PrpD_C"/>
</dbReference>
<dbReference type="Gene3D" id="3.30.1330.120">
    <property type="entry name" value="2-methylcitrate dehydratase PrpD"/>
    <property type="match status" value="1"/>
</dbReference>
<dbReference type="InterPro" id="IPR042183">
    <property type="entry name" value="MmgE/PrpD_sf_1"/>
</dbReference>